<dbReference type="RefSeq" id="WP_175021024.1">
    <property type="nucleotide sequence ID" value="NZ_CABVQC010000002.1"/>
</dbReference>
<reference evidence="1 2" key="1">
    <citation type="submission" date="2019-09" db="EMBL/GenBank/DDBJ databases">
        <authorList>
            <person name="Depoorter E."/>
        </authorList>
    </citation>
    <scope>NUCLEOTIDE SEQUENCE [LARGE SCALE GENOMIC DNA]</scope>
    <source>
        <strain evidence="1">LMG 13014</strain>
    </source>
</reference>
<accession>A0A6P2HC40</accession>
<sequence length="58" mass="6812">MDDLELPDDESQAYCDGWNAYGEQADFTMGNPFPFLSLDYHDWQRGWTDAQADAWEEF</sequence>
<dbReference type="AlphaFoldDB" id="A0A6P2HC40"/>
<evidence type="ECO:0000313" key="1">
    <source>
        <dbReference type="EMBL" id="VWB14949.1"/>
    </source>
</evidence>
<protein>
    <submittedName>
        <fullName evidence="1">Uncharacterized protein</fullName>
    </submittedName>
</protein>
<name>A0A6P2HC40_9BURK</name>
<dbReference type="Proteomes" id="UP000494261">
    <property type="component" value="Unassembled WGS sequence"/>
</dbReference>
<dbReference type="EMBL" id="CABVQC010000002">
    <property type="protein sequence ID" value="VWB14949.1"/>
    <property type="molecule type" value="Genomic_DNA"/>
</dbReference>
<proteinExistence type="predicted"/>
<organism evidence="1 2">
    <name type="scientific">Burkholderia aenigmatica</name>
    <dbReference type="NCBI Taxonomy" id="2015348"/>
    <lineage>
        <taxon>Bacteria</taxon>
        <taxon>Pseudomonadati</taxon>
        <taxon>Pseudomonadota</taxon>
        <taxon>Betaproteobacteria</taxon>
        <taxon>Burkholderiales</taxon>
        <taxon>Burkholderiaceae</taxon>
        <taxon>Burkholderia</taxon>
        <taxon>Burkholderia cepacia complex</taxon>
    </lineage>
</organism>
<gene>
    <name evidence="1" type="ORF">BLA13014_00407</name>
</gene>
<evidence type="ECO:0000313" key="2">
    <source>
        <dbReference type="Proteomes" id="UP000494261"/>
    </source>
</evidence>